<evidence type="ECO:0000313" key="1">
    <source>
        <dbReference type="EMBL" id="VDP02686.1"/>
    </source>
</evidence>
<dbReference type="WBParaSite" id="SBAD_0000405801-mRNA-1">
    <property type="protein sequence ID" value="SBAD_0000405801-mRNA-1"/>
    <property type="gene ID" value="SBAD_0000405801"/>
</dbReference>
<sequence length="77" mass="8417">MDELTSGQTVGQSTAELSTVEFSPVKSSPFKPYSVPVLVAVPRSRSRSRFRSDPIRPVRSGPGPVRSSLFTLHAHSY</sequence>
<organism evidence="3">
    <name type="scientific">Soboliphyme baturini</name>
    <dbReference type="NCBI Taxonomy" id="241478"/>
    <lineage>
        <taxon>Eukaryota</taxon>
        <taxon>Metazoa</taxon>
        <taxon>Ecdysozoa</taxon>
        <taxon>Nematoda</taxon>
        <taxon>Enoplea</taxon>
        <taxon>Dorylaimia</taxon>
        <taxon>Dioctophymatida</taxon>
        <taxon>Dioctophymatoidea</taxon>
        <taxon>Soboliphymatidae</taxon>
        <taxon>Soboliphyme</taxon>
    </lineage>
</organism>
<reference evidence="3" key="1">
    <citation type="submission" date="2016-06" db="UniProtKB">
        <authorList>
            <consortium name="WormBaseParasite"/>
        </authorList>
    </citation>
    <scope>IDENTIFICATION</scope>
</reference>
<evidence type="ECO:0000313" key="3">
    <source>
        <dbReference type="WBParaSite" id="SBAD_0000405801-mRNA-1"/>
    </source>
</evidence>
<name>A0A183IJT8_9BILA</name>
<dbReference type="Proteomes" id="UP000270296">
    <property type="component" value="Unassembled WGS sequence"/>
</dbReference>
<keyword evidence="2" id="KW-1185">Reference proteome</keyword>
<proteinExistence type="predicted"/>
<dbReference type="AlphaFoldDB" id="A0A183IJT8"/>
<accession>A0A183IJT8</accession>
<gene>
    <name evidence="1" type="ORF">SBAD_LOCUS3884</name>
</gene>
<reference evidence="1 2" key="2">
    <citation type="submission" date="2018-11" db="EMBL/GenBank/DDBJ databases">
        <authorList>
            <consortium name="Pathogen Informatics"/>
        </authorList>
    </citation>
    <scope>NUCLEOTIDE SEQUENCE [LARGE SCALE GENOMIC DNA]</scope>
</reference>
<protein>
    <submittedName>
        <fullName evidence="1 3">Uncharacterized protein</fullName>
    </submittedName>
</protein>
<dbReference type="EMBL" id="UZAM01008005">
    <property type="protein sequence ID" value="VDP02686.1"/>
    <property type="molecule type" value="Genomic_DNA"/>
</dbReference>
<evidence type="ECO:0000313" key="2">
    <source>
        <dbReference type="Proteomes" id="UP000270296"/>
    </source>
</evidence>